<sequence length="166" mass="17600">MNFRAICAALLLSSLSITGCGTVKNTLTTRPEHGGKTPFGGVRHDMAHLKRAANGELGLCADPDMEPERDPQLALMLFCAVDLPFSLVGDILTWPYTKTYTYVNQPVPTPPMMFSDHAAPVARPTPPPAGRPTATPSVPTAPTTQPPANLPPIPTVPVPGSDKLPK</sequence>
<feature type="compositionally biased region" description="Low complexity" evidence="1">
    <location>
        <begin position="131"/>
        <end position="143"/>
    </location>
</feature>
<dbReference type="Proteomes" id="UP000464178">
    <property type="component" value="Chromosome"/>
</dbReference>
<organism evidence="3 4">
    <name type="scientific">Gemmata massiliana</name>
    <dbReference type="NCBI Taxonomy" id="1210884"/>
    <lineage>
        <taxon>Bacteria</taxon>
        <taxon>Pseudomonadati</taxon>
        <taxon>Planctomycetota</taxon>
        <taxon>Planctomycetia</taxon>
        <taxon>Gemmatales</taxon>
        <taxon>Gemmataceae</taxon>
        <taxon>Gemmata</taxon>
    </lineage>
</organism>
<protein>
    <submittedName>
        <fullName evidence="3">: DUF1375</fullName>
    </submittedName>
</protein>
<gene>
    <name evidence="3" type="ORF">SOIL9_45280</name>
</gene>
<dbReference type="RefSeq" id="WP_162667955.1">
    <property type="nucleotide sequence ID" value="NZ_LR593886.1"/>
</dbReference>
<feature type="region of interest" description="Disordered" evidence="1">
    <location>
        <begin position="117"/>
        <end position="166"/>
    </location>
</feature>
<dbReference type="AlphaFoldDB" id="A0A6P2CXS4"/>
<evidence type="ECO:0000256" key="2">
    <source>
        <dbReference type="SAM" id="SignalP"/>
    </source>
</evidence>
<proteinExistence type="predicted"/>
<reference evidence="3 4" key="1">
    <citation type="submission" date="2019-05" db="EMBL/GenBank/DDBJ databases">
        <authorList>
            <consortium name="Science for Life Laboratories"/>
        </authorList>
    </citation>
    <scope>NUCLEOTIDE SEQUENCE [LARGE SCALE GENOMIC DNA]</scope>
    <source>
        <strain evidence="3">Soil9</strain>
    </source>
</reference>
<name>A0A6P2CXS4_9BACT</name>
<evidence type="ECO:0000313" key="3">
    <source>
        <dbReference type="EMBL" id="VTR93186.1"/>
    </source>
</evidence>
<keyword evidence="4" id="KW-1185">Reference proteome</keyword>
<dbReference type="EMBL" id="LR593886">
    <property type="protein sequence ID" value="VTR93186.1"/>
    <property type="molecule type" value="Genomic_DNA"/>
</dbReference>
<dbReference type="PROSITE" id="PS51257">
    <property type="entry name" value="PROKAR_LIPOPROTEIN"/>
    <property type="match status" value="1"/>
</dbReference>
<feature type="chain" id="PRO_5026710031" evidence="2">
    <location>
        <begin position="20"/>
        <end position="166"/>
    </location>
</feature>
<accession>A0A6P2CXS4</accession>
<dbReference type="KEGG" id="gms:SOIL9_45280"/>
<keyword evidence="2" id="KW-0732">Signal</keyword>
<feature type="signal peptide" evidence="2">
    <location>
        <begin position="1"/>
        <end position="19"/>
    </location>
</feature>
<evidence type="ECO:0000313" key="4">
    <source>
        <dbReference type="Proteomes" id="UP000464178"/>
    </source>
</evidence>
<feature type="compositionally biased region" description="Pro residues" evidence="1">
    <location>
        <begin position="144"/>
        <end position="157"/>
    </location>
</feature>
<evidence type="ECO:0000256" key="1">
    <source>
        <dbReference type="SAM" id="MobiDB-lite"/>
    </source>
</evidence>